<organism evidence="1 2">
    <name type="scientific">Tropicimonas omnivorans</name>
    <dbReference type="NCBI Taxonomy" id="3075590"/>
    <lineage>
        <taxon>Bacteria</taxon>
        <taxon>Pseudomonadati</taxon>
        <taxon>Pseudomonadota</taxon>
        <taxon>Alphaproteobacteria</taxon>
        <taxon>Rhodobacterales</taxon>
        <taxon>Roseobacteraceae</taxon>
        <taxon>Tropicimonas</taxon>
    </lineage>
</organism>
<evidence type="ECO:0000313" key="1">
    <source>
        <dbReference type="EMBL" id="MDT0684041.1"/>
    </source>
</evidence>
<dbReference type="Pfam" id="PF11000">
    <property type="entry name" value="DUF2840"/>
    <property type="match status" value="1"/>
</dbReference>
<dbReference type="RefSeq" id="WP_311693122.1">
    <property type="nucleotide sequence ID" value="NZ_JAVRHL010000003.1"/>
</dbReference>
<name>A0ABU3DJZ4_9RHOB</name>
<evidence type="ECO:0000313" key="2">
    <source>
        <dbReference type="Proteomes" id="UP001265259"/>
    </source>
</evidence>
<protein>
    <submittedName>
        <fullName evidence="1">DUF2840 domain-containing protein</fullName>
    </submittedName>
</protein>
<comment type="caution">
    <text evidence="1">The sequence shown here is derived from an EMBL/GenBank/DDBJ whole genome shotgun (WGS) entry which is preliminary data.</text>
</comment>
<dbReference type="EMBL" id="JAVRHL010000003">
    <property type="protein sequence ID" value="MDT0684041.1"/>
    <property type="molecule type" value="Genomic_DNA"/>
</dbReference>
<dbReference type="InterPro" id="IPR021263">
    <property type="entry name" value="DUF2840"/>
</dbReference>
<sequence>MSVPGSAGLTEVTLIWDEGRIEQWIRFGRIARERIVDRHWRIVGFVDGSVFAYVRWQANAYGTVLSRIDILRAGGERAERVAIPGVTPGAQCLLRLSGWPKVEAALETIDRIEALGIAPERVCPEHWRHVHNRLSLGRAAEPYTLDRHRAWLLRQSVTP</sequence>
<dbReference type="Proteomes" id="UP001265259">
    <property type="component" value="Unassembled WGS sequence"/>
</dbReference>
<proteinExistence type="predicted"/>
<gene>
    <name evidence="1" type="ORF">RM543_15235</name>
</gene>
<reference evidence="1 2" key="1">
    <citation type="submission" date="2023-09" db="EMBL/GenBank/DDBJ databases">
        <authorList>
            <person name="Rey-Velasco X."/>
        </authorList>
    </citation>
    <scope>NUCLEOTIDE SEQUENCE [LARGE SCALE GENOMIC DNA]</scope>
    <source>
        <strain evidence="1 2">F158</strain>
    </source>
</reference>
<keyword evidence="2" id="KW-1185">Reference proteome</keyword>
<accession>A0ABU3DJZ4</accession>